<sequence>MADGKQKLQNDNNHTETDREQGNSNHNETQNSIDSLKQKKVKVKTAFTKFRNNLLWLIEVAQDSDENENTPSKRDVRQGSFILNSAWVCWQMSMRRKMIQTA</sequence>
<protein>
    <submittedName>
        <fullName evidence="2">Uncharacterized protein</fullName>
    </submittedName>
</protein>
<feature type="compositionally biased region" description="Polar residues" evidence="1">
    <location>
        <begin position="22"/>
        <end position="35"/>
    </location>
</feature>
<reference evidence="2 3" key="1">
    <citation type="submission" date="2024-01" db="EMBL/GenBank/DDBJ databases">
        <title>The genome of the rayed Mediterranean limpet Patella caerulea (Linnaeus, 1758).</title>
        <authorList>
            <person name="Anh-Thu Weber A."/>
            <person name="Halstead-Nussloch G."/>
        </authorList>
    </citation>
    <scope>NUCLEOTIDE SEQUENCE [LARGE SCALE GENOMIC DNA]</scope>
    <source>
        <strain evidence="2">AATW-2023a</strain>
        <tissue evidence="2">Whole specimen</tissue>
    </source>
</reference>
<dbReference type="AlphaFoldDB" id="A0AAN8J7G7"/>
<evidence type="ECO:0000313" key="2">
    <source>
        <dbReference type="EMBL" id="KAK6171947.1"/>
    </source>
</evidence>
<organism evidence="2 3">
    <name type="scientific">Patella caerulea</name>
    <name type="common">Rayed Mediterranean limpet</name>
    <dbReference type="NCBI Taxonomy" id="87958"/>
    <lineage>
        <taxon>Eukaryota</taxon>
        <taxon>Metazoa</taxon>
        <taxon>Spiralia</taxon>
        <taxon>Lophotrochozoa</taxon>
        <taxon>Mollusca</taxon>
        <taxon>Gastropoda</taxon>
        <taxon>Patellogastropoda</taxon>
        <taxon>Patelloidea</taxon>
        <taxon>Patellidae</taxon>
        <taxon>Patella</taxon>
    </lineage>
</organism>
<accession>A0AAN8J7G7</accession>
<proteinExistence type="predicted"/>
<evidence type="ECO:0000313" key="3">
    <source>
        <dbReference type="Proteomes" id="UP001347796"/>
    </source>
</evidence>
<name>A0AAN8J7G7_PATCE</name>
<evidence type="ECO:0000256" key="1">
    <source>
        <dbReference type="SAM" id="MobiDB-lite"/>
    </source>
</evidence>
<comment type="caution">
    <text evidence="2">The sequence shown here is derived from an EMBL/GenBank/DDBJ whole genome shotgun (WGS) entry which is preliminary data.</text>
</comment>
<keyword evidence="3" id="KW-1185">Reference proteome</keyword>
<feature type="region of interest" description="Disordered" evidence="1">
    <location>
        <begin position="1"/>
        <end position="39"/>
    </location>
</feature>
<dbReference type="EMBL" id="JAZGQO010000013">
    <property type="protein sequence ID" value="KAK6171947.1"/>
    <property type="molecule type" value="Genomic_DNA"/>
</dbReference>
<dbReference type="Proteomes" id="UP001347796">
    <property type="component" value="Unassembled WGS sequence"/>
</dbReference>
<feature type="compositionally biased region" description="Basic and acidic residues" evidence="1">
    <location>
        <begin position="1"/>
        <end position="21"/>
    </location>
</feature>
<gene>
    <name evidence="2" type="ORF">SNE40_018367</name>
</gene>